<feature type="domain" description="DUF3642" evidence="1">
    <location>
        <begin position="79"/>
        <end position="163"/>
    </location>
</feature>
<gene>
    <name evidence="2" type="ORF">DTK66_10810</name>
</gene>
<name>A0ABR8PA02_9LACO</name>
<comment type="caution">
    <text evidence="2">The sequence shown here is derived from an EMBL/GenBank/DDBJ whole genome shotgun (WGS) entry which is preliminary data.</text>
</comment>
<dbReference type="Pfam" id="PF12182">
    <property type="entry name" value="DUF3642"/>
    <property type="match status" value="1"/>
</dbReference>
<organism evidence="2 3">
    <name type="scientific">Limosilactobacillus walteri</name>
    <dbReference type="NCBI Taxonomy" id="2268022"/>
    <lineage>
        <taxon>Bacteria</taxon>
        <taxon>Bacillati</taxon>
        <taxon>Bacillota</taxon>
        <taxon>Bacilli</taxon>
        <taxon>Lactobacillales</taxon>
        <taxon>Lactobacillaceae</taxon>
        <taxon>Limosilactobacillus</taxon>
    </lineage>
</organism>
<reference evidence="2 3" key="1">
    <citation type="submission" date="2018-07" db="EMBL/GenBank/DDBJ databases">
        <title>Phylogenomic Insights into understanding Host Adaptation of Lactobacillus reuteri by a novel species, Lactobacillus spp. M31.</title>
        <authorList>
            <person name="Sharma S."/>
            <person name="Patil P."/>
            <person name="Korpole S."/>
            <person name="Patil P.B."/>
        </authorList>
    </citation>
    <scope>NUCLEOTIDE SEQUENCE [LARGE SCALE GENOMIC DNA]</scope>
    <source>
        <strain evidence="2 3">M31</strain>
    </source>
</reference>
<protein>
    <recommendedName>
        <fullName evidence="1">DUF3642 domain-containing protein</fullName>
    </recommendedName>
</protein>
<evidence type="ECO:0000313" key="3">
    <source>
        <dbReference type="Proteomes" id="UP000704341"/>
    </source>
</evidence>
<evidence type="ECO:0000259" key="1">
    <source>
        <dbReference type="Pfam" id="PF12182"/>
    </source>
</evidence>
<dbReference type="RefSeq" id="WP_191668685.1">
    <property type="nucleotide sequence ID" value="NZ_QORN01000068.1"/>
</dbReference>
<keyword evidence="3" id="KW-1185">Reference proteome</keyword>
<proteinExistence type="predicted"/>
<dbReference type="Proteomes" id="UP000704341">
    <property type="component" value="Unassembled WGS sequence"/>
</dbReference>
<evidence type="ECO:0000313" key="2">
    <source>
        <dbReference type="EMBL" id="MBD5807558.1"/>
    </source>
</evidence>
<dbReference type="EMBL" id="QORN01000068">
    <property type="protein sequence ID" value="MBD5807558.1"/>
    <property type="molecule type" value="Genomic_DNA"/>
</dbReference>
<sequence>MKEEHKNNKGKHHRGLILFLILLIILLGVLAVNYKRFANKQLNPIQTTQPKKTITSSQEKEPLVGAYRDDQDGAAIVFNENGTGRYVYADKKNADTDDTLTWQKKGNQYLITLKDRDVTNPLTANLDQNKLVISGSNGWNTETFQRTTGSLNLQEFLKDMHAR</sequence>
<accession>A0ABR8PA02</accession>
<dbReference type="InterPro" id="IPR020961">
    <property type="entry name" value="DUF3642_lipo"/>
</dbReference>